<protein>
    <recommendedName>
        <fullName evidence="3">Transmembrane protein</fullName>
    </recommendedName>
</protein>
<evidence type="ECO:0000313" key="2">
    <source>
        <dbReference type="EMBL" id="RHN45554.1"/>
    </source>
</evidence>
<evidence type="ECO:0000256" key="1">
    <source>
        <dbReference type="SAM" id="Phobius"/>
    </source>
</evidence>
<proteinExistence type="predicted"/>
<gene>
    <name evidence="2" type="ORF">MtrunA17_Chr7g0232581</name>
</gene>
<feature type="transmembrane region" description="Helical" evidence="1">
    <location>
        <begin position="12"/>
        <end position="32"/>
    </location>
</feature>
<reference evidence="2" key="1">
    <citation type="journal article" date="2018" name="Nat. Plants">
        <title>Whole-genome landscape of Medicago truncatula symbiotic genes.</title>
        <authorList>
            <person name="Pecrix Y."/>
            <person name="Gamas P."/>
            <person name="Carrere S."/>
        </authorList>
    </citation>
    <scope>NUCLEOTIDE SEQUENCE</scope>
    <source>
        <tissue evidence="2">Leaves</tissue>
    </source>
</reference>
<dbReference type="EMBL" id="PSQE01000007">
    <property type="protein sequence ID" value="RHN45554.1"/>
    <property type="molecule type" value="Genomic_DNA"/>
</dbReference>
<sequence>MGDGMMAVAWTRFWLLFVRLMCDCVVNWLLVFDWNEKLIVWFEKCLLGFGDFCRLWVNCSCKIVVGY</sequence>
<dbReference type="Proteomes" id="UP000265566">
    <property type="component" value="Chromosome 7"/>
</dbReference>
<keyword evidence="1" id="KW-0472">Membrane</keyword>
<dbReference type="AlphaFoldDB" id="A0A396H1H3"/>
<dbReference type="Gramene" id="rna39920">
    <property type="protein sequence ID" value="RHN45554.1"/>
    <property type="gene ID" value="gene39920"/>
</dbReference>
<keyword evidence="1" id="KW-1133">Transmembrane helix</keyword>
<accession>A0A396H1H3</accession>
<name>A0A396H1H3_MEDTR</name>
<keyword evidence="1" id="KW-0812">Transmembrane</keyword>
<comment type="caution">
    <text evidence="2">The sequence shown here is derived from an EMBL/GenBank/DDBJ whole genome shotgun (WGS) entry which is preliminary data.</text>
</comment>
<evidence type="ECO:0008006" key="3">
    <source>
        <dbReference type="Google" id="ProtNLM"/>
    </source>
</evidence>
<organism evidence="2">
    <name type="scientific">Medicago truncatula</name>
    <name type="common">Barrel medic</name>
    <name type="synonym">Medicago tribuloides</name>
    <dbReference type="NCBI Taxonomy" id="3880"/>
    <lineage>
        <taxon>Eukaryota</taxon>
        <taxon>Viridiplantae</taxon>
        <taxon>Streptophyta</taxon>
        <taxon>Embryophyta</taxon>
        <taxon>Tracheophyta</taxon>
        <taxon>Spermatophyta</taxon>
        <taxon>Magnoliopsida</taxon>
        <taxon>eudicotyledons</taxon>
        <taxon>Gunneridae</taxon>
        <taxon>Pentapetalae</taxon>
        <taxon>rosids</taxon>
        <taxon>fabids</taxon>
        <taxon>Fabales</taxon>
        <taxon>Fabaceae</taxon>
        <taxon>Papilionoideae</taxon>
        <taxon>50 kb inversion clade</taxon>
        <taxon>NPAAA clade</taxon>
        <taxon>Hologalegina</taxon>
        <taxon>IRL clade</taxon>
        <taxon>Trifolieae</taxon>
        <taxon>Medicago</taxon>
    </lineage>
</organism>